<dbReference type="Proteomes" id="UP001312865">
    <property type="component" value="Unassembled WGS sequence"/>
</dbReference>
<dbReference type="CDD" id="cd07516">
    <property type="entry name" value="HAD_Pase"/>
    <property type="match status" value="1"/>
</dbReference>
<dbReference type="InterPro" id="IPR000150">
    <property type="entry name" value="Cof"/>
</dbReference>
<proteinExistence type="predicted"/>
<dbReference type="NCBIfam" id="TIGR00099">
    <property type="entry name" value="Cof-subfamily"/>
    <property type="match status" value="1"/>
</dbReference>
<dbReference type="InterPro" id="IPR006379">
    <property type="entry name" value="HAD-SF_hydro_IIB"/>
</dbReference>
<dbReference type="PANTHER" id="PTHR10000">
    <property type="entry name" value="PHOSPHOSERINE PHOSPHATASE"/>
    <property type="match status" value="1"/>
</dbReference>
<dbReference type="Pfam" id="PF08282">
    <property type="entry name" value="Hydrolase_3"/>
    <property type="match status" value="1"/>
</dbReference>
<comment type="caution">
    <text evidence="1">The sequence shown here is derived from an EMBL/GenBank/DDBJ whole genome shotgun (WGS) entry which is preliminary data.</text>
</comment>
<dbReference type="InterPro" id="IPR036412">
    <property type="entry name" value="HAD-like_sf"/>
</dbReference>
<keyword evidence="2" id="KW-1185">Reference proteome</keyword>
<reference evidence="1 2" key="1">
    <citation type="journal article" date="2018" name="J. Microbiol.">
        <title>Bacillus spongiae sp. nov., isolated from sponge of Jeju Island.</title>
        <authorList>
            <person name="Lee G.E."/>
            <person name="Im W.T."/>
            <person name="Park J.S."/>
        </authorList>
    </citation>
    <scope>NUCLEOTIDE SEQUENCE [LARGE SCALE GENOMIC DNA]</scope>
    <source>
        <strain evidence="1 2">135PIL107-10</strain>
    </source>
</reference>
<keyword evidence="1" id="KW-0378">Hydrolase</keyword>
<dbReference type="RefSeq" id="WP_336587723.1">
    <property type="nucleotide sequence ID" value="NZ_JBBAXC010000012.1"/>
</dbReference>
<dbReference type="GO" id="GO:0016787">
    <property type="term" value="F:hydrolase activity"/>
    <property type="evidence" value="ECO:0007669"/>
    <property type="project" value="UniProtKB-KW"/>
</dbReference>
<dbReference type="SFLD" id="SFLDS00003">
    <property type="entry name" value="Haloacid_Dehalogenase"/>
    <property type="match status" value="1"/>
</dbReference>
<evidence type="ECO:0000313" key="1">
    <source>
        <dbReference type="EMBL" id="MEI5908276.1"/>
    </source>
</evidence>
<dbReference type="SUPFAM" id="SSF56784">
    <property type="entry name" value="HAD-like"/>
    <property type="match status" value="1"/>
</dbReference>
<dbReference type="EC" id="3.1.3.-" evidence="1"/>
<sequence>MIRCIASDMDGTLLNHELKVTEENKIAIEKAKSQGVEVIIATGRSYAEARYALQEADLHLPIICSNGAEIRDEQGELIYHASMSREKAKKIALTLSELGIYYELYTNKGTYTESRELGIQILVDIYQSANPEVPEVLVRQAVEERFSNNGLIKVTDNYEQLFQDETLFINKFLAYSMDNKKLKQASETLANITEIAITSSGKENIEITAEHAQKGIALEQYINEKGITLKECMAIGDNFNDVSMLERVGYPVVMANSDEKVKALYSRQTASNRESGVGKAIEAVLSESIK</sequence>
<dbReference type="Gene3D" id="3.40.50.1000">
    <property type="entry name" value="HAD superfamily/HAD-like"/>
    <property type="match status" value="1"/>
</dbReference>
<name>A0ABU8HGF9_9BACI</name>
<gene>
    <name evidence="1" type="ORF">WAK64_14550</name>
</gene>
<accession>A0ABU8HGF9</accession>
<dbReference type="EMBL" id="JBBAXC010000012">
    <property type="protein sequence ID" value="MEI5908276.1"/>
    <property type="molecule type" value="Genomic_DNA"/>
</dbReference>
<dbReference type="PROSITE" id="PS01229">
    <property type="entry name" value="COF_2"/>
    <property type="match status" value="1"/>
</dbReference>
<dbReference type="NCBIfam" id="TIGR01484">
    <property type="entry name" value="HAD-SF-IIB"/>
    <property type="match status" value="1"/>
</dbReference>
<protein>
    <submittedName>
        <fullName evidence="1">Cof-type HAD-IIB family hydrolase</fullName>
        <ecNumber evidence="1">3.1.3.-</ecNumber>
    </submittedName>
</protein>
<evidence type="ECO:0000313" key="2">
    <source>
        <dbReference type="Proteomes" id="UP001312865"/>
    </source>
</evidence>
<dbReference type="PANTHER" id="PTHR10000:SF55">
    <property type="entry name" value="5-AMINO-6-(5-PHOSPHO-D-RIBITYLAMINO)URACIL PHOSPHATASE YCSE"/>
    <property type="match status" value="1"/>
</dbReference>
<dbReference type="InterPro" id="IPR023214">
    <property type="entry name" value="HAD_sf"/>
</dbReference>
<dbReference type="SFLD" id="SFLDG01140">
    <property type="entry name" value="C2.B:_Phosphomannomutase_and_P"/>
    <property type="match status" value="1"/>
</dbReference>
<organism evidence="1 2">
    <name type="scientific">Bacillus spongiae</name>
    <dbReference type="NCBI Taxonomy" id="2683610"/>
    <lineage>
        <taxon>Bacteria</taxon>
        <taxon>Bacillati</taxon>
        <taxon>Bacillota</taxon>
        <taxon>Bacilli</taxon>
        <taxon>Bacillales</taxon>
        <taxon>Bacillaceae</taxon>
        <taxon>Bacillus</taxon>
    </lineage>
</organism>
<dbReference type="Gene3D" id="3.30.1240.10">
    <property type="match status" value="1"/>
</dbReference>